<sequence>MSSKKDNALLSQRSKVKQSCPECQQQGRKGVLEPRRGKHGPFLICSECDFLKPLGNHDGHVVKALGVACPQCQAELVLRQGRYGMFIGCSDYPQCQHIESVEKPEPDLTCHSHLCPECGLGQIVERKSRFGKVFYACDSFPQCKFTLNLSPISGECEQCQFPLLVERKSATGSKLQCANRKCNAVQKVS</sequence>
<feature type="domain" description="DNA topoisomerase type IA zn finger" evidence="2">
    <location>
        <begin position="154"/>
        <end position="185"/>
    </location>
</feature>
<dbReference type="InterPro" id="IPR013498">
    <property type="entry name" value="Topo_IA_Znf"/>
</dbReference>
<keyword evidence="3" id="KW-0413">Isomerase</keyword>
<dbReference type="eggNOG" id="COG0551">
    <property type="taxonomic scope" value="Bacteria"/>
</dbReference>
<reference evidence="3 4" key="1">
    <citation type="journal article" date="2012" name="Int. J. Syst. Evol. Microbiol.">
        <title>Vibrio caribbeanicus sp. nov., isolated from the marine sponge Scleritoderma cyanea.</title>
        <authorList>
            <person name="Hoffmann M."/>
            <person name="Monday S.R."/>
            <person name="Allard M.W."/>
            <person name="Strain E.A."/>
            <person name="Whittaker P."/>
            <person name="Naum M."/>
            <person name="McCarthy P.J."/>
            <person name="Lopez J.V."/>
            <person name="Fischer M."/>
            <person name="Brown E.W."/>
        </authorList>
    </citation>
    <scope>NUCLEOTIDE SEQUENCE [LARGE SCALE GENOMIC DNA]</scope>
    <source>
        <strain evidence="3 4">ATCC BAA-2122</strain>
    </source>
</reference>
<accession>E3BIK8</accession>
<organism evidence="3 4">
    <name type="scientific">Vibrio caribbeanicus ATCC BAA-2122</name>
    <dbReference type="NCBI Taxonomy" id="796620"/>
    <lineage>
        <taxon>Bacteria</taxon>
        <taxon>Pseudomonadati</taxon>
        <taxon>Pseudomonadota</taxon>
        <taxon>Gammaproteobacteria</taxon>
        <taxon>Vibrionales</taxon>
        <taxon>Vibrionaceae</taxon>
        <taxon>Vibrio</taxon>
    </lineage>
</organism>
<evidence type="ECO:0000313" key="3">
    <source>
        <dbReference type="EMBL" id="EFP97117.1"/>
    </source>
</evidence>
<dbReference type="OrthoDB" id="6412825at2"/>
<dbReference type="InterPro" id="IPR000380">
    <property type="entry name" value="Topo_IA"/>
</dbReference>
<feature type="domain" description="DNA topoisomerase type IA zn finger" evidence="2">
    <location>
        <begin position="18"/>
        <end position="54"/>
    </location>
</feature>
<feature type="domain" description="DNA topoisomerase type IA zn finger" evidence="2">
    <location>
        <begin position="67"/>
        <end position="103"/>
    </location>
</feature>
<dbReference type="GO" id="GO:0003677">
    <property type="term" value="F:DNA binding"/>
    <property type="evidence" value="ECO:0007669"/>
    <property type="project" value="InterPro"/>
</dbReference>
<dbReference type="GO" id="GO:0006265">
    <property type="term" value="P:DNA topological change"/>
    <property type="evidence" value="ECO:0007669"/>
    <property type="project" value="InterPro"/>
</dbReference>
<comment type="caution">
    <text evidence="3">The sequence shown here is derived from an EMBL/GenBank/DDBJ whole genome shotgun (WGS) entry which is preliminary data.</text>
</comment>
<dbReference type="GO" id="GO:0005694">
    <property type="term" value="C:chromosome"/>
    <property type="evidence" value="ECO:0007669"/>
    <property type="project" value="InterPro"/>
</dbReference>
<dbReference type="EMBL" id="AEIU01000065">
    <property type="protein sequence ID" value="EFP97117.1"/>
    <property type="molecule type" value="Genomic_DNA"/>
</dbReference>
<dbReference type="PANTHER" id="PTHR42785">
    <property type="entry name" value="DNA TOPOISOMERASE, TYPE IA, CORE"/>
    <property type="match status" value="1"/>
</dbReference>
<dbReference type="RefSeq" id="WP_009600845.1">
    <property type="nucleotide sequence ID" value="NZ_AEIU01000065.1"/>
</dbReference>
<dbReference type="SUPFAM" id="SSF57783">
    <property type="entry name" value="Zinc beta-ribbon"/>
    <property type="match status" value="1"/>
</dbReference>
<keyword evidence="4" id="KW-1185">Reference proteome</keyword>
<name>E3BIK8_9VIBR</name>
<feature type="domain" description="DNA topoisomerase type IA zn finger" evidence="2">
    <location>
        <begin position="114"/>
        <end position="151"/>
    </location>
</feature>
<dbReference type="GO" id="GO:0003917">
    <property type="term" value="F:DNA topoisomerase type I (single strand cut, ATP-independent) activity"/>
    <property type="evidence" value="ECO:0007669"/>
    <property type="project" value="InterPro"/>
</dbReference>
<evidence type="ECO:0000256" key="1">
    <source>
        <dbReference type="SAM" id="MobiDB-lite"/>
    </source>
</evidence>
<dbReference type="Pfam" id="PF01396">
    <property type="entry name" value="Zn_ribbon_Top1"/>
    <property type="match status" value="4"/>
</dbReference>
<dbReference type="STRING" id="796620.VIBC2010_06754"/>
<dbReference type="Gene3D" id="3.30.65.10">
    <property type="entry name" value="Bacterial Topoisomerase I, domain 1"/>
    <property type="match status" value="1"/>
</dbReference>
<gene>
    <name evidence="3" type="ORF">VIBC2010_06754</name>
</gene>
<dbReference type="AlphaFoldDB" id="E3BIK8"/>
<protein>
    <submittedName>
        <fullName evidence="3">DNA topoisomerase I-related protein</fullName>
    </submittedName>
</protein>
<proteinExistence type="predicted"/>
<evidence type="ECO:0000313" key="4">
    <source>
        <dbReference type="Proteomes" id="UP000002943"/>
    </source>
</evidence>
<evidence type="ECO:0000259" key="2">
    <source>
        <dbReference type="Pfam" id="PF01396"/>
    </source>
</evidence>
<dbReference type="PANTHER" id="PTHR42785:SF1">
    <property type="entry name" value="DNA TOPOISOMERASE"/>
    <property type="match status" value="1"/>
</dbReference>
<feature type="region of interest" description="Disordered" evidence="1">
    <location>
        <begin position="1"/>
        <end position="22"/>
    </location>
</feature>
<dbReference type="Proteomes" id="UP000002943">
    <property type="component" value="Unassembled WGS sequence"/>
</dbReference>